<reference evidence="17" key="1">
    <citation type="submission" date="2020-07" db="EMBL/GenBank/DDBJ databases">
        <title>Huge and variable diversity of episymbiotic CPR bacteria and DPANN archaea in groundwater ecosystems.</title>
        <authorList>
            <person name="He C.Y."/>
            <person name="Keren R."/>
            <person name="Whittaker M."/>
            <person name="Farag I.F."/>
            <person name="Doudna J."/>
            <person name="Cate J.H.D."/>
            <person name="Banfield J.F."/>
        </authorList>
    </citation>
    <scope>NUCLEOTIDE SEQUENCE</scope>
    <source>
        <strain evidence="17">NC_groundwater_717_Ag_S-0.2um_59_8</strain>
    </source>
</reference>
<keyword evidence="11 12" id="KW-0066">ATP synthesis</keyword>
<comment type="subcellular location">
    <subcellularLocation>
        <location evidence="2 12">Cell membrane</location>
        <topology evidence="2 12">Peripheral membrane protein</topology>
    </subcellularLocation>
</comment>
<evidence type="ECO:0000256" key="8">
    <source>
        <dbReference type="ARBA" id="ARBA00023065"/>
    </source>
</evidence>
<evidence type="ECO:0000259" key="16">
    <source>
        <dbReference type="Pfam" id="PF02823"/>
    </source>
</evidence>
<feature type="domain" description="ATP synthase epsilon subunit C-terminal" evidence="15">
    <location>
        <begin position="87"/>
        <end position="131"/>
    </location>
</feature>
<dbReference type="InterPro" id="IPR001469">
    <property type="entry name" value="ATP_synth_F1_dsu/esu"/>
</dbReference>
<evidence type="ECO:0000256" key="7">
    <source>
        <dbReference type="ARBA" id="ARBA00022781"/>
    </source>
</evidence>
<keyword evidence="6 12" id="KW-1003">Cell membrane</keyword>
<comment type="caution">
    <text evidence="17">The sequence shown here is derived from an EMBL/GenBank/DDBJ whole genome shotgun (WGS) entry which is preliminary data.</text>
</comment>
<dbReference type="GO" id="GO:0046933">
    <property type="term" value="F:proton-transporting ATP synthase activity, rotational mechanism"/>
    <property type="evidence" value="ECO:0007669"/>
    <property type="project" value="UniProtKB-UniRule"/>
</dbReference>
<comment type="similarity">
    <text evidence="3 12 13">Belongs to the ATPase epsilon chain family.</text>
</comment>
<dbReference type="CDD" id="cd12152">
    <property type="entry name" value="F1-ATPase_delta"/>
    <property type="match status" value="1"/>
</dbReference>
<comment type="function">
    <text evidence="1 12">Produces ATP from ADP in the presence of a proton gradient across the membrane.</text>
</comment>
<evidence type="ECO:0000256" key="14">
    <source>
        <dbReference type="SAM" id="Coils"/>
    </source>
</evidence>
<evidence type="ECO:0000256" key="1">
    <source>
        <dbReference type="ARBA" id="ARBA00003543"/>
    </source>
</evidence>
<dbReference type="GO" id="GO:0005886">
    <property type="term" value="C:plasma membrane"/>
    <property type="evidence" value="ECO:0007669"/>
    <property type="project" value="UniProtKB-SubCell"/>
</dbReference>
<sequence length="137" mass="15113">MAEILSLQIVTPDRLVVEERVDEVTAPGTLGEFGVLPGHTPFLSSLGIGEVCYRKGSERHYLSIAWGYAEVEPESVTILAEIAEKAEEIDRERAEAARRRAEKRLAGGEDTVDFERAQVALQKALIRLQVISKKLPG</sequence>
<evidence type="ECO:0000256" key="11">
    <source>
        <dbReference type="ARBA" id="ARBA00023310"/>
    </source>
</evidence>
<evidence type="ECO:0000256" key="4">
    <source>
        <dbReference type="ARBA" id="ARBA00011648"/>
    </source>
</evidence>
<proteinExistence type="inferred from homology"/>
<feature type="domain" description="ATP synthase F1 complex delta/epsilon subunit N-terminal" evidence="16">
    <location>
        <begin position="5"/>
        <end position="82"/>
    </location>
</feature>
<dbReference type="PANTHER" id="PTHR13822">
    <property type="entry name" value="ATP SYNTHASE DELTA/EPSILON CHAIN"/>
    <property type="match status" value="1"/>
</dbReference>
<dbReference type="SUPFAM" id="SSF46604">
    <property type="entry name" value="Epsilon subunit of F1F0-ATP synthase C-terminal domain"/>
    <property type="match status" value="1"/>
</dbReference>
<dbReference type="Pfam" id="PF02823">
    <property type="entry name" value="ATP-synt_DE_N"/>
    <property type="match status" value="1"/>
</dbReference>
<name>A0A932M294_UNCTE</name>
<dbReference type="InterPro" id="IPR036794">
    <property type="entry name" value="ATP_F1_dsu/esu_C_sf"/>
</dbReference>
<evidence type="ECO:0000256" key="10">
    <source>
        <dbReference type="ARBA" id="ARBA00023196"/>
    </source>
</evidence>
<evidence type="ECO:0000256" key="3">
    <source>
        <dbReference type="ARBA" id="ARBA00005712"/>
    </source>
</evidence>
<evidence type="ECO:0000313" key="17">
    <source>
        <dbReference type="EMBL" id="MBI3016285.1"/>
    </source>
</evidence>
<evidence type="ECO:0000313" key="18">
    <source>
        <dbReference type="Proteomes" id="UP000741360"/>
    </source>
</evidence>
<comment type="subunit">
    <text evidence="4 12 13">F-type ATPases have 2 components, CF(1) - the catalytic core - and CF(0) - the membrane proton channel. CF(1) has five subunits: alpha(3), beta(3), gamma(1), delta(1), epsilon(1). CF(0) has three main subunits: a, b and c.</text>
</comment>
<dbReference type="PANTHER" id="PTHR13822:SF10">
    <property type="entry name" value="ATP SYNTHASE EPSILON CHAIN, CHLOROPLASTIC"/>
    <property type="match status" value="1"/>
</dbReference>
<dbReference type="InterPro" id="IPR020546">
    <property type="entry name" value="ATP_synth_F1_dsu/esu_N"/>
</dbReference>
<evidence type="ECO:0000256" key="6">
    <source>
        <dbReference type="ARBA" id="ARBA00022475"/>
    </source>
</evidence>
<dbReference type="InterPro" id="IPR036771">
    <property type="entry name" value="ATPsynth_dsu/esu_N"/>
</dbReference>
<dbReference type="FunFam" id="1.20.5.440:FF:000001">
    <property type="entry name" value="ATP synthase epsilon chain"/>
    <property type="match status" value="1"/>
</dbReference>
<accession>A0A932M294</accession>
<evidence type="ECO:0000259" key="15">
    <source>
        <dbReference type="Pfam" id="PF00401"/>
    </source>
</evidence>
<dbReference type="Gene3D" id="1.20.5.440">
    <property type="entry name" value="ATP synthase delta/epsilon subunit, C-terminal domain"/>
    <property type="match status" value="1"/>
</dbReference>
<dbReference type="Proteomes" id="UP000741360">
    <property type="component" value="Unassembled WGS sequence"/>
</dbReference>
<keyword evidence="9 12" id="KW-0472">Membrane</keyword>
<gene>
    <name evidence="12" type="primary">atpC</name>
    <name evidence="17" type="ORF">HYY65_14760</name>
</gene>
<evidence type="ECO:0000256" key="9">
    <source>
        <dbReference type="ARBA" id="ARBA00023136"/>
    </source>
</evidence>
<dbReference type="Pfam" id="PF00401">
    <property type="entry name" value="ATP-synt_DE"/>
    <property type="match status" value="1"/>
</dbReference>
<dbReference type="SUPFAM" id="SSF51344">
    <property type="entry name" value="Epsilon subunit of F1F0-ATP synthase N-terminal domain"/>
    <property type="match status" value="1"/>
</dbReference>
<keyword evidence="14" id="KW-0175">Coiled coil</keyword>
<dbReference type="EMBL" id="JACPSX010000285">
    <property type="protein sequence ID" value="MBI3016285.1"/>
    <property type="molecule type" value="Genomic_DNA"/>
</dbReference>
<dbReference type="NCBIfam" id="NF009980">
    <property type="entry name" value="PRK13446.1"/>
    <property type="match status" value="1"/>
</dbReference>
<dbReference type="NCBIfam" id="TIGR01216">
    <property type="entry name" value="ATP_synt_epsi"/>
    <property type="match status" value="1"/>
</dbReference>
<dbReference type="Gene3D" id="2.60.15.10">
    <property type="entry name" value="F0F1 ATP synthase delta/epsilon subunit, N-terminal"/>
    <property type="match status" value="1"/>
</dbReference>
<keyword evidence="10 12" id="KW-0139">CF(1)</keyword>
<dbReference type="HAMAP" id="MF_00530">
    <property type="entry name" value="ATP_synth_epsil_bac"/>
    <property type="match status" value="1"/>
</dbReference>
<feature type="coiled-coil region" evidence="14">
    <location>
        <begin position="79"/>
        <end position="111"/>
    </location>
</feature>
<dbReference type="GO" id="GO:0005524">
    <property type="term" value="F:ATP binding"/>
    <property type="evidence" value="ECO:0007669"/>
    <property type="project" value="UniProtKB-UniRule"/>
</dbReference>
<dbReference type="AlphaFoldDB" id="A0A932M294"/>
<keyword evidence="5 12" id="KW-0813">Transport</keyword>
<keyword evidence="8 12" id="KW-0406">Ion transport</keyword>
<evidence type="ECO:0000256" key="5">
    <source>
        <dbReference type="ARBA" id="ARBA00022448"/>
    </source>
</evidence>
<evidence type="ECO:0000256" key="12">
    <source>
        <dbReference type="HAMAP-Rule" id="MF_00530"/>
    </source>
</evidence>
<dbReference type="GO" id="GO:0045259">
    <property type="term" value="C:proton-transporting ATP synthase complex"/>
    <property type="evidence" value="ECO:0007669"/>
    <property type="project" value="UniProtKB-KW"/>
</dbReference>
<protein>
    <recommendedName>
        <fullName evidence="12">ATP synthase epsilon chain</fullName>
    </recommendedName>
    <alternativeName>
        <fullName evidence="12">ATP synthase F1 sector epsilon subunit</fullName>
    </alternativeName>
    <alternativeName>
        <fullName evidence="12">F-ATPase epsilon subunit</fullName>
    </alternativeName>
</protein>
<evidence type="ECO:0000256" key="13">
    <source>
        <dbReference type="RuleBase" id="RU003656"/>
    </source>
</evidence>
<keyword evidence="7 12" id="KW-0375">Hydrogen ion transport</keyword>
<organism evidence="17 18">
    <name type="scientific">Tectimicrobiota bacterium</name>
    <dbReference type="NCBI Taxonomy" id="2528274"/>
    <lineage>
        <taxon>Bacteria</taxon>
        <taxon>Pseudomonadati</taxon>
        <taxon>Nitrospinota/Tectimicrobiota group</taxon>
        <taxon>Candidatus Tectimicrobiota</taxon>
    </lineage>
</organism>
<evidence type="ECO:0000256" key="2">
    <source>
        <dbReference type="ARBA" id="ARBA00004202"/>
    </source>
</evidence>
<dbReference type="InterPro" id="IPR020547">
    <property type="entry name" value="ATP_synth_F1_esu_C"/>
</dbReference>